<evidence type="ECO:0000256" key="11">
    <source>
        <dbReference type="RuleBase" id="RU368082"/>
    </source>
</evidence>
<gene>
    <name evidence="13" type="ORF">QBC42DRAFT_227033</name>
</gene>
<evidence type="ECO:0000256" key="5">
    <source>
        <dbReference type="ARBA" id="ARBA00022729"/>
    </source>
</evidence>
<keyword evidence="7" id="KW-1133">Transmembrane helix</keyword>
<comment type="function">
    <text evidence="1 11">Required for nuclear membrane fusion during karyogamy.</text>
</comment>
<evidence type="ECO:0000256" key="3">
    <source>
        <dbReference type="ARBA" id="ARBA00022459"/>
    </source>
</evidence>
<accession>A0AAV9HRF0</accession>
<dbReference type="GO" id="GO:0005789">
    <property type="term" value="C:endoplasmic reticulum membrane"/>
    <property type="evidence" value="ECO:0007669"/>
    <property type="project" value="UniProtKB-SubCell"/>
</dbReference>
<evidence type="ECO:0000256" key="9">
    <source>
        <dbReference type="ARBA" id="ARBA00023180"/>
    </source>
</evidence>
<organism evidence="13 14">
    <name type="scientific">Cladorrhinum samala</name>
    <dbReference type="NCBI Taxonomy" id="585594"/>
    <lineage>
        <taxon>Eukaryota</taxon>
        <taxon>Fungi</taxon>
        <taxon>Dikarya</taxon>
        <taxon>Ascomycota</taxon>
        <taxon>Pezizomycotina</taxon>
        <taxon>Sordariomycetes</taxon>
        <taxon>Sordariomycetidae</taxon>
        <taxon>Sordariales</taxon>
        <taxon>Podosporaceae</taxon>
        <taxon>Cladorrhinum</taxon>
    </lineage>
</organism>
<evidence type="ECO:0000313" key="13">
    <source>
        <dbReference type="EMBL" id="KAK4461571.1"/>
    </source>
</evidence>
<feature type="chain" id="PRO_5043743032" evidence="12">
    <location>
        <begin position="18"/>
        <end position="484"/>
    </location>
</feature>
<evidence type="ECO:0000256" key="12">
    <source>
        <dbReference type="SAM" id="SignalP"/>
    </source>
</evidence>
<dbReference type="AlphaFoldDB" id="A0AAV9HRF0"/>
<keyword evidence="3 11" id="KW-0415">Karyogamy</keyword>
<keyword evidence="14" id="KW-1185">Reference proteome</keyword>
<dbReference type="GO" id="GO:0000742">
    <property type="term" value="P:karyogamy involved in conjugation with cellular fusion"/>
    <property type="evidence" value="ECO:0007669"/>
    <property type="project" value="UniProtKB-UniRule"/>
</dbReference>
<reference evidence="13" key="1">
    <citation type="journal article" date="2023" name="Mol. Phylogenet. Evol.">
        <title>Genome-scale phylogeny and comparative genomics of the fungal order Sordariales.</title>
        <authorList>
            <person name="Hensen N."/>
            <person name="Bonometti L."/>
            <person name="Westerberg I."/>
            <person name="Brannstrom I.O."/>
            <person name="Guillou S."/>
            <person name="Cros-Aarteil S."/>
            <person name="Calhoun S."/>
            <person name="Haridas S."/>
            <person name="Kuo A."/>
            <person name="Mondo S."/>
            <person name="Pangilinan J."/>
            <person name="Riley R."/>
            <person name="LaButti K."/>
            <person name="Andreopoulos B."/>
            <person name="Lipzen A."/>
            <person name="Chen C."/>
            <person name="Yan M."/>
            <person name="Daum C."/>
            <person name="Ng V."/>
            <person name="Clum A."/>
            <person name="Steindorff A."/>
            <person name="Ohm R.A."/>
            <person name="Martin F."/>
            <person name="Silar P."/>
            <person name="Natvig D.O."/>
            <person name="Lalanne C."/>
            <person name="Gautier V."/>
            <person name="Ament-Velasquez S.L."/>
            <person name="Kruys A."/>
            <person name="Hutchinson M.I."/>
            <person name="Powell A.J."/>
            <person name="Barry K."/>
            <person name="Miller A.N."/>
            <person name="Grigoriev I.V."/>
            <person name="Debuchy R."/>
            <person name="Gladieux P."/>
            <person name="Hiltunen Thoren M."/>
            <person name="Johannesson H."/>
        </authorList>
    </citation>
    <scope>NUCLEOTIDE SEQUENCE</scope>
    <source>
        <strain evidence="13">PSN324</strain>
    </source>
</reference>
<evidence type="ECO:0000256" key="8">
    <source>
        <dbReference type="ARBA" id="ARBA00023136"/>
    </source>
</evidence>
<dbReference type="GO" id="GO:0031965">
    <property type="term" value="C:nuclear membrane"/>
    <property type="evidence" value="ECO:0007669"/>
    <property type="project" value="UniProtKB-SubCell"/>
</dbReference>
<evidence type="ECO:0000256" key="2">
    <source>
        <dbReference type="ARBA" id="ARBA00010473"/>
    </source>
</evidence>
<reference evidence="13" key="2">
    <citation type="submission" date="2023-06" db="EMBL/GenBank/DDBJ databases">
        <authorList>
            <consortium name="Lawrence Berkeley National Laboratory"/>
            <person name="Mondo S.J."/>
            <person name="Hensen N."/>
            <person name="Bonometti L."/>
            <person name="Westerberg I."/>
            <person name="Brannstrom I.O."/>
            <person name="Guillou S."/>
            <person name="Cros-Aarteil S."/>
            <person name="Calhoun S."/>
            <person name="Haridas S."/>
            <person name="Kuo A."/>
            <person name="Pangilinan J."/>
            <person name="Riley R."/>
            <person name="Labutti K."/>
            <person name="Andreopoulos B."/>
            <person name="Lipzen A."/>
            <person name="Chen C."/>
            <person name="Yanf M."/>
            <person name="Daum C."/>
            <person name="Ng V."/>
            <person name="Clum A."/>
            <person name="Steindorff A."/>
            <person name="Ohm R."/>
            <person name="Martin F."/>
            <person name="Silar P."/>
            <person name="Natvig D."/>
            <person name="Lalanne C."/>
            <person name="Gautier V."/>
            <person name="Ament-Velasquez S.L."/>
            <person name="Kruys A."/>
            <person name="Hutchinson M.I."/>
            <person name="Powell A.J."/>
            <person name="Barry K."/>
            <person name="Miller A.N."/>
            <person name="Grigoriev I.V."/>
            <person name="Debuchy R."/>
            <person name="Gladieux P."/>
            <person name="Thoren M.H."/>
            <person name="Johannesson H."/>
        </authorList>
    </citation>
    <scope>NUCLEOTIDE SEQUENCE</scope>
    <source>
        <strain evidence="13">PSN324</strain>
    </source>
</reference>
<comment type="subcellular location">
    <subcellularLocation>
        <location evidence="11">Endoplasmic reticulum membrane</location>
    </subcellularLocation>
    <subcellularLocation>
        <location evidence="11">Nucleus membrane</location>
    </subcellularLocation>
</comment>
<evidence type="ECO:0000256" key="10">
    <source>
        <dbReference type="ARBA" id="ARBA00023242"/>
    </source>
</evidence>
<evidence type="ECO:0000313" key="14">
    <source>
        <dbReference type="Proteomes" id="UP001321749"/>
    </source>
</evidence>
<dbReference type="Pfam" id="PF04163">
    <property type="entry name" value="Tht1"/>
    <property type="match status" value="1"/>
</dbReference>
<dbReference type="EMBL" id="MU864988">
    <property type="protein sequence ID" value="KAK4461571.1"/>
    <property type="molecule type" value="Genomic_DNA"/>
</dbReference>
<proteinExistence type="inferred from homology"/>
<keyword evidence="8" id="KW-0472">Membrane</keyword>
<name>A0AAV9HRF0_9PEZI</name>
<keyword evidence="10 11" id="KW-0539">Nucleus</keyword>
<evidence type="ECO:0000256" key="7">
    <source>
        <dbReference type="ARBA" id="ARBA00022989"/>
    </source>
</evidence>
<evidence type="ECO:0000256" key="1">
    <source>
        <dbReference type="ARBA" id="ARBA00003389"/>
    </source>
</evidence>
<dbReference type="InterPro" id="IPR007292">
    <property type="entry name" value="Nuclear_fusion_Kar5"/>
</dbReference>
<comment type="caution">
    <text evidence="13">The sequence shown here is derived from an EMBL/GenBank/DDBJ whole genome shotgun (WGS) entry which is preliminary data.</text>
</comment>
<evidence type="ECO:0000256" key="6">
    <source>
        <dbReference type="ARBA" id="ARBA00022824"/>
    </source>
</evidence>
<comment type="similarity">
    <text evidence="2 11">Belongs to the KAR5 family.</text>
</comment>
<dbReference type="Proteomes" id="UP001321749">
    <property type="component" value="Unassembled WGS sequence"/>
</dbReference>
<keyword evidence="6 11" id="KW-0256">Endoplasmic reticulum</keyword>
<keyword evidence="5 11" id="KW-0732">Signal</keyword>
<evidence type="ECO:0000256" key="4">
    <source>
        <dbReference type="ARBA" id="ARBA00022692"/>
    </source>
</evidence>
<keyword evidence="4" id="KW-0812">Transmembrane</keyword>
<sequence>MQASLTLLSFLVPCINGLSWRGEKRPDHQILERHPKTPNIYAVALNELQELESEPLCHRVAARLLVNNCQLVDGKNEATILTDSGRQVRDYVDSYAASLAICDLERGSFTIPKECAKFREPSLSQIAVRDDPELHVSPREIGLCLSALAASDAAWSTWVSYRHKALRFCEAARADTEKDQSILLYQRLTRVIARLTDGVEIELERRMNDLDNRARQSFESLERLTPQIDKLTEGLSHLESYLSGDLDYAMRKSSESVHKGLQNAENLQHLLSVLLTNVLEGNSQIAFAHEKSLQNVADKANDNMGAFIAVVGSAVASSASLQQQIQLSSQQAAAISERQDALEKGMDRILEATVTLSTKFDGHSAALIQAKNITDEILDSLEGTVATALSINESFFNSATTKSWWPFVICPTASLVFGSYGLPPSILRNFGLLAFGEAIGFAISSYTKLTIELFAIYNSATAAKTMASEVITNVTNVIDLASSL</sequence>
<feature type="signal peptide" evidence="12">
    <location>
        <begin position="1"/>
        <end position="17"/>
    </location>
</feature>
<dbReference type="PANTHER" id="PTHR28012:SF1">
    <property type="entry name" value="NUCLEAR FUSION PROTEIN KAR5"/>
    <property type="match status" value="1"/>
</dbReference>
<protein>
    <submittedName>
        <fullName evidence="13">Nuclear fusion protein KAR5</fullName>
    </submittedName>
</protein>
<dbReference type="PANTHER" id="PTHR28012">
    <property type="entry name" value="NUCLEAR FUSION PROTEIN KAR5"/>
    <property type="match status" value="1"/>
</dbReference>
<keyword evidence="9" id="KW-0325">Glycoprotein</keyword>
<dbReference type="GO" id="GO:0048288">
    <property type="term" value="P:nuclear membrane fusion involved in karyogamy"/>
    <property type="evidence" value="ECO:0007669"/>
    <property type="project" value="UniProtKB-UniRule"/>
</dbReference>